<protein>
    <submittedName>
        <fullName evidence="1">Uncharacterized protein</fullName>
    </submittedName>
</protein>
<dbReference type="EMBL" id="VEVO01000018">
    <property type="protein sequence ID" value="KAF0027022.1"/>
    <property type="molecule type" value="Genomic_DNA"/>
</dbReference>
<comment type="caution">
    <text evidence="1">The sequence shown here is derived from an EMBL/GenBank/DDBJ whole genome shotgun (WGS) entry which is preliminary data.</text>
</comment>
<evidence type="ECO:0000313" key="1">
    <source>
        <dbReference type="EMBL" id="KAF0027022.1"/>
    </source>
</evidence>
<organism evidence="1 2">
    <name type="scientific">Scophthalmus maximus</name>
    <name type="common">Turbot</name>
    <name type="synonym">Psetta maxima</name>
    <dbReference type="NCBI Taxonomy" id="52904"/>
    <lineage>
        <taxon>Eukaryota</taxon>
        <taxon>Metazoa</taxon>
        <taxon>Chordata</taxon>
        <taxon>Craniata</taxon>
        <taxon>Vertebrata</taxon>
        <taxon>Euteleostomi</taxon>
        <taxon>Actinopterygii</taxon>
        <taxon>Neopterygii</taxon>
        <taxon>Teleostei</taxon>
        <taxon>Neoteleostei</taxon>
        <taxon>Acanthomorphata</taxon>
        <taxon>Carangaria</taxon>
        <taxon>Pleuronectiformes</taxon>
        <taxon>Pleuronectoidei</taxon>
        <taxon>Scophthalmidae</taxon>
        <taxon>Scophthalmus</taxon>
    </lineage>
</organism>
<name>A0A6A4S734_SCOMX</name>
<dbReference type="AlphaFoldDB" id="A0A6A4S734"/>
<accession>A0A6A4S734</accession>
<gene>
    <name evidence="1" type="ORF">F2P81_019763</name>
</gene>
<proteinExistence type="predicted"/>
<evidence type="ECO:0000313" key="2">
    <source>
        <dbReference type="Proteomes" id="UP000438429"/>
    </source>
</evidence>
<reference evidence="1 2" key="1">
    <citation type="submission" date="2019-06" db="EMBL/GenBank/DDBJ databases">
        <title>Draft genomes of female and male turbot (Scophthalmus maximus).</title>
        <authorList>
            <person name="Xu H."/>
            <person name="Xu X.-W."/>
            <person name="Shao C."/>
            <person name="Chen S."/>
        </authorList>
    </citation>
    <scope>NUCLEOTIDE SEQUENCE [LARGE SCALE GENOMIC DNA]</scope>
    <source>
        <strain evidence="1">Ysfricsl-2016a</strain>
        <tissue evidence="1">Blood</tissue>
    </source>
</reference>
<dbReference type="Proteomes" id="UP000438429">
    <property type="component" value="Unassembled WGS sequence"/>
</dbReference>
<sequence>MIGRAKSCGEGRAKQLMLINCFKHQFLSAEFRKLIDIIHSYVIVKSKGILAAPNNTAAKSGILTKCFDEKAMFIGIIMP</sequence>